<reference evidence="1 2" key="1">
    <citation type="journal article" date="2016" name="Genome Announc.">
        <title>Draft Genome Sequences of Five Rapidly Growing Mycobacterium Species, M. thermoresistibile, M. fortuitum subsp. acetamidolyticum, M. canariasense, M. brisbanense, and M. novocastrense.</title>
        <authorList>
            <person name="Katahira K."/>
            <person name="Ogura Y."/>
            <person name="Gotoh Y."/>
            <person name="Hayashi T."/>
        </authorList>
    </citation>
    <scope>NUCLEOTIDE SEQUENCE [LARGE SCALE GENOMIC DNA]</scope>
    <source>
        <strain evidence="1 2">JCM6368</strain>
    </source>
</reference>
<dbReference type="Proteomes" id="UP000069705">
    <property type="component" value="Unassembled WGS sequence"/>
</dbReference>
<comment type="caution">
    <text evidence="1">The sequence shown here is derived from an EMBL/GenBank/DDBJ whole genome shotgun (WGS) entry which is preliminary data.</text>
</comment>
<proteinExistence type="predicted"/>
<evidence type="ECO:0000313" key="2">
    <source>
        <dbReference type="Proteomes" id="UP000069705"/>
    </source>
</evidence>
<name>A0A100WPK9_MYCFO</name>
<dbReference type="AlphaFoldDB" id="A0A100WPK9"/>
<protein>
    <submittedName>
        <fullName evidence="1">Uncharacterized protein</fullName>
    </submittedName>
</protein>
<evidence type="ECO:0000313" key="1">
    <source>
        <dbReference type="EMBL" id="GAT01849.1"/>
    </source>
</evidence>
<sequence length="141" mass="15235">MSNGFNLGKAAGAGMRAFTALDGFNALNDIVGAAQEYLNLHEVERTKRANIEAAGKAEVARIKAAEHVLRDYFERVFAERKSNFDALFGNLDTAIANGDGQTVTAVLNSIVDIAKQSPIAELGDLSEVRALLRDPDTVWEI</sequence>
<dbReference type="EMBL" id="BCSZ01000019">
    <property type="protein sequence ID" value="GAT01849.1"/>
    <property type="molecule type" value="Genomic_DNA"/>
</dbReference>
<organism evidence="1 2">
    <name type="scientific">Mycolicibacterium fortuitum subsp. acetamidolyticum</name>
    <dbReference type="NCBI Taxonomy" id="144550"/>
    <lineage>
        <taxon>Bacteria</taxon>
        <taxon>Bacillati</taxon>
        <taxon>Actinomycetota</taxon>
        <taxon>Actinomycetes</taxon>
        <taxon>Mycobacteriales</taxon>
        <taxon>Mycobacteriaceae</taxon>
        <taxon>Mycolicibacterium</taxon>
    </lineage>
</organism>
<reference evidence="2" key="2">
    <citation type="submission" date="2016-02" db="EMBL/GenBank/DDBJ databases">
        <title>Draft genome sequence of five rapidly growing Mycobacterium species.</title>
        <authorList>
            <person name="Katahira K."/>
            <person name="Gotou Y."/>
            <person name="Iida K."/>
            <person name="Ogura Y."/>
            <person name="Hayashi T."/>
        </authorList>
    </citation>
    <scope>NUCLEOTIDE SEQUENCE [LARGE SCALE GENOMIC DNA]</scope>
    <source>
        <strain evidence="2">JCM6368</strain>
    </source>
</reference>
<gene>
    <name evidence="1" type="ORF">RMCFA_1961</name>
</gene>
<dbReference type="RefSeq" id="WP_234790414.1">
    <property type="nucleotide sequence ID" value="NZ_BCSZ01000019.1"/>
</dbReference>
<accession>A0A100WPK9</accession>